<evidence type="ECO:0000313" key="15">
    <source>
        <dbReference type="RefSeq" id="XP_034247959.1"/>
    </source>
</evidence>
<dbReference type="SMART" id="SM00021">
    <property type="entry name" value="DAX"/>
    <property type="match status" value="1"/>
</dbReference>
<dbReference type="GO" id="GO:0005737">
    <property type="term" value="C:cytoplasm"/>
    <property type="evidence" value="ECO:0007669"/>
    <property type="project" value="UniProtKB-SubCell"/>
</dbReference>
<gene>
    <name evidence="12 13 14 15" type="primary">LOC117649374</name>
</gene>
<protein>
    <submittedName>
        <fullName evidence="12 13">Axin</fullName>
    </submittedName>
</protein>
<feature type="compositionally biased region" description="Polar residues" evidence="8">
    <location>
        <begin position="345"/>
        <end position="379"/>
    </location>
</feature>
<dbReference type="RefSeq" id="XP_034247959.1">
    <property type="nucleotide sequence ID" value="XM_034392068.1"/>
</dbReference>
<feature type="region of interest" description="Disordered" evidence="8">
    <location>
        <begin position="71"/>
        <end position="102"/>
    </location>
</feature>
<dbReference type="InterPro" id="IPR029071">
    <property type="entry name" value="Ubiquitin-like_domsf"/>
</dbReference>
<evidence type="ECO:0000259" key="10">
    <source>
        <dbReference type="PROSITE" id="PS50841"/>
    </source>
</evidence>
<dbReference type="InterPro" id="IPR044926">
    <property type="entry name" value="RGS_subdomain_2"/>
</dbReference>
<evidence type="ECO:0000256" key="2">
    <source>
        <dbReference type="ARBA" id="ARBA00022490"/>
    </source>
</evidence>
<dbReference type="RefSeq" id="XP_034247957.1">
    <property type="nucleotide sequence ID" value="XM_034392066.1"/>
</dbReference>
<dbReference type="GO" id="GO:0030877">
    <property type="term" value="C:beta-catenin destruction complex"/>
    <property type="evidence" value="ECO:0007669"/>
    <property type="project" value="TreeGrafter"/>
</dbReference>
<dbReference type="GO" id="GO:0031625">
    <property type="term" value="F:ubiquitin protein ligase binding"/>
    <property type="evidence" value="ECO:0007669"/>
    <property type="project" value="TreeGrafter"/>
</dbReference>
<feature type="region of interest" description="Disordered" evidence="8">
    <location>
        <begin position="345"/>
        <end position="386"/>
    </location>
</feature>
<dbReference type="PROSITE" id="PS50841">
    <property type="entry name" value="DIX"/>
    <property type="match status" value="1"/>
</dbReference>
<dbReference type="PRINTS" id="PR01301">
    <property type="entry name" value="RGSPROTEIN"/>
</dbReference>
<dbReference type="KEGG" id="tpal:117649374"/>
<dbReference type="OrthoDB" id="10007451at2759"/>
<organism evidence="15">
    <name type="scientific">Thrips palmi</name>
    <name type="common">Melon thrips</name>
    <dbReference type="NCBI Taxonomy" id="161013"/>
    <lineage>
        <taxon>Eukaryota</taxon>
        <taxon>Metazoa</taxon>
        <taxon>Ecdysozoa</taxon>
        <taxon>Arthropoda</taxon>
        <taxon>Hexapoda</taxon>
        <taxon>Insecta</taxon>
        <taxon>Pterygota</taxon>
        <taxon>Neoptera</taxon>
        <taxon>Paraneoptera</taxon>
        <taxon>Thysanoptera</taxon>
        <taxon>Terebrantia</taxon>
        <taxon>Thripoidea</taxon>
        <taxon>Thripidae</taxon>
        <taxon>Thrips</taxon>
    </lineage>
</organism>
<evidence type="ECO:0000256" key="3">
    <source>
        <dbReference type="ARBA" id="ARBA00022553"/>
    </source>
</evidence>
<dbReference type="GO" id="GO:0005886">
    <property type="term" value="C:plasma membrane"/>
    <property type="evidence" value="ECO:0007669"/>
    <property type="project" value="TreeGrafter"/>
</dbReference>
<dbReference type="InterPro" id="IPR038207">
    <property type="entry name" value="DIX_dom_sf"/>
</dbReference>
<name>A0A6P8ZRY7_THRPL</name>
<evidence type="ECO:0000256" key="5">
    <source>
        <dbReference type="ARBA" id="ARBA00022765"/>
    </source>
</evidence>
<feature type="region of interest" description="Disordered" evidence="8">
    <location>
        <begin position="702"/>
        <end position="779"/>
    </location>
</feature>
<keyword evidence="3" id="KW-0597">Phosphoprotein</keyword>
<dbReference type="InterPro" id="IPR024066">
    <property type="entry name" value="RGS_subdom1/3"/>
</dbReference>
<keyword evidence="4 7" id="KW-0879">Wnt signaling pathway</keyword>
<dbReference type="CDD" id="cd11582">
    <property type="entry name" value="Axin_TNKS_binding"/>
    <property type="match status" value="1"/>
</dbReference>
<dbReference type="GO" id="GO:0060090">
    <property type="term" value="F:molecular adaptor activity"/>
    <property type="evidence" value="ECO:0007669"/>
    <property type="project" value="TreeGrafter"/>
</dbReference>
<evidence type="ECO:0000313" key="14">
    <source>
        <dbReference type="RefSeq" id="XP_034247958.1"/>
    </source>
</evidence>
<dbReference type="PANTHER" id="PTHR46102">
    <property type="entry name" value="AXIN"/>
    <property type="match status" value="1"/>
</dbReference>
<feature type="domain" description="RGS" evidence="9">
    <location>
        <begin position="110"/>
        <end position="227"/>
    </location>
</feature>
<dbReference type="GO" id="GO:0005634">
    <property type="term" value="C:nucleus"/>
    <property type="evidence" value="ECO:0007669"/>
    <property type="project" value="TreeGrafter"/>
</dbReference>
<keyword evidence="2" id="KW-0963">Cytoplasm</keyword>
<evidence type="ECO:0000313" key="12">
    <source>
        <dbReference type="RefSeq" id="XP_034247956.1"/>
    </source>
</evidence>
<feature type="compositionally biased region" description="Low complexity" evidence="8">
    <location>
        <begin position="513"/>
        <end position="523"/>
    </location>
</feature>
<dbReference type="GO" id="GO:0008013">
    <property type="term" value="F:beta-catenin binding"/>
    <property type="evidence" value="ECO:0007669"/>
    <property type="project" value="TreeGrafter"/>
</dbReference>
<feature type="region of interest" description="Disordered" evidence="8">
    <location>
        <begin position="230"/>
        <end position="264"/>
    </location>
</feature>
<evidence type="ECO:0000256" key="8">
    <source>
        <dbReference type="SAM" id="MobiDB-lite"/>
    </source>
</evidence>
<dbReference type="InterPro" id="IPR014936">
    <property type="entry name" value="Axin_b-cat-bd"/>
</dbReference>
<evidence type="ECO:0000256" key="4">
    <source>
        <dbReference type="ARBA" id="ARBA00022687"/>
    </source>
</evidence>
<feature type="domain" description="DIX" evidence="10">
    <location>
        <begin position="875"/>
        <end position="957"/>
    </location>
</feature>
<feature type="region of interest" description="Disordered" evidence="8">
    <location>
        <begin position="1"/>
        <end position="29"/>
    </location>
</feature>
<dbReference type="PROSITE" id="PS50132">
    <property type="entry name" value="RGS"/>
    <property type="match status" value="1"/>
</dbReference>
<feature type="compositionally biased region" description="Basic and acidic residues" evidence="8">
    <location>
        <begin position="608"/>
        <end position="643"/>
    </location>
</feature>
<dbReference type="Pfam" id="PF08833">
    <property type="entry name" value="Axin_b-cat_bind"/>
    <property type="match status" value="1"/>
</dbReference>
<keyword evidence="6" id="KW-0832">Ubl conjugation</keyword>
<dbReference type="RefSeq" id="XP_034247958.1">
    <property type="nucleotide sequence ID" value="XM_034392067.1"/>
</dbReference>
<evidence type="ECO:0000259" key="9">
    <source>
        <dbReference type="PROSITE" id="PS50132"/>
    </source>
</evidence>
<dbReference type="Gene3D" id="1.10.167.10">
    <property type="entry name" value="Regulator of G-protein Signalling 4, domain 2"/>
    <property type="match status" value="1"/>
</dbReference>
<dbReference type="GO" id="GO:0090090">
    <property type="term" value="P:negative regulation of canonical Wnt signaling pathway"/>
    <property type="evidence" value="ECO:0007669"/>
    <property type="project" value="InterPro"/>
</dbReference>
<feature type="region of interest" description="Disordered" evidence="8">
    <location>
        <begin position="576"/>
        <end position="686"/>
    </location>
</feature>
<dbReference type="GO" id="GO:0016055">
    <property type="term" value="P:Wnt signaling pathway"/>
    <property type="evidence" value="ECO:0007669"/>
    <property type="project" value="UniProtKB-KW"/>
</dbReference>
<keyword evidence="11" id="KW-1185">Reference proteome</keyword>
<dbReference type="GO" id="GO:0019901">
    <property type="term" value="F:protein kinase binding"/>
    <property type="evidence" value="ECO:0007669"/>
    <property type="project" value="TreeGrafter"/>
</dbReference>
<dbReference type="Pfam" id="PF00615">
    <property type="entry name" value="RGS"/>
    <property type="match status" value="1"/>
</dbReference>
<dbReference type="AlphaFoldDB" id="A0A6P8ZRY7"/>
<reference evidence="12 13" key="1">
    <citation type="submission" date="2025-04" db="UniProtKB">
        <authorList>
            <consortium name="RefSeq"/>
        </authorList>
    </citation>
    <scope>IDENTIFICATION</scope>
    <source>
        <tissue evidence="12 13">Total insect</tissue>
    </source>
</reference>
<dbReference type="GO" id="GO:0048468">
    <property type="term" value="P:cell development"/>
    <property type="evidence" value="ECO:0007669"/>
    <property type="project" value="TreeGrafter"/>
</dbReference>
<feature type="compositionally biased region" description="Gly residues" evidence="8">
    <location>
        <begin position="732"/>
        <end position="741"/>
    </location>
</feature>
<dbReference type="Pfam" id="PF00778">
    <property type="entry name" value="DIX"/>
    <property type="match status" value="1"/>
</dbReference>
<dbReference type="Gene3D" id="1.10.196.10">
    <property type="match status" value="1"/>
</dbReference>
<feature type="region of interest" description="Disordered" evidence="8">
    <location>
        <begin position="510"/>
        <end position="551"/>
    </location>
</feature>
<proteinExistence type="predicted"/>
<evidence type="ECO:0000256" key="6">
    <source>
        <dbReference type="ARBA" id="ARBA00022843"/>
    </source>
</evidence>
<sequence length="957" mass="106424">MSFSQRHLIFNENCPRPPVPGEETDVVGSLSPTPGYPYLPPWNFQKKHESPVLTPRRSSLAAGSHYTTTVADHNAPLGFEPEGSCGGGDARGRYPHEQPSPPPYMRWAQNLHYLLEDSDGVELFRTFLKQEGQLDTLDFWFACEGLKKQTDQERVIQLVKVIYRKFLQKSQLSIPDDLRKDVNRRVKEGREPVHPGVFDAVQAAVEQLISKTTYPNFLKSDLYLQHVQSMQNGSSDNGESGSSSGSNSSRDPAGLAGGCPLPTLHEDAELSMSASLPPSVSTSMAPLRLTKDMLLATERRRATDLKPKPEAYAGMYLQRPYHSPFSLHPNNPHVVYNSYNPVSRQDSELQSLSSDARTESDNLSLTDSSIDGMSSIGRSRTSKRQHMRQYRQMRESASMNRDLLSHRTVIPRTQMLQKEQTHTMAPDMFAAILIQKLESVKKDQEAQEKLDRKLLDVDFEREDVAGSESGMAENAVSSRALADALREKLSLDDDEDQAILDQHVSRVWSDLTPSRSPGFSSPRPKSPDSRRRVPTAASTLLPPPKAPVAVPHPYQTRASYSCRHVRKEKDVFSTFSSDSGNVHDYMEGPISEHKHHVPKSKSVPDYVETLKQEAYRDADRERERDPAAMPRYRDRQDRQDRQGTYRRSSSNRKALADQGDSGVSVVSDTQPAAQAGVPGVPGVPTQLKDSKVLSWLLESEREKSVVSGEGSWHARSETSSKHRGHRGERGQGHGQGHGQGQGASATSPIASRHSRKSGSTGAGSTTGGAHHSASRSDSLERAMPMAMPMAMPVPMPLSGCGGVGPAQPFVADPSMPPLPQPHTATQLEEARRRLMDDGHRQRPRYSVGGKAEPSHSNPSTLRRPARPARPAVEAQESTTVVFTFCEEQFPYRTKIPSRPVTLKQFKEYLPKKGNFRYFFKTECEELDMKVIQEEITDDNDIVPLWEGKIMAQVKPVE</sequence>
<dbReference type="RefSeq" id="XP_034247956.1">
    <property type="nucleotide sequence ID" value="XM_034392065.1"/>
</dbReference>
<dbReference type="InterPro" id="IPR036305">
    <property type="entry name" value="RGS_sf"/>
</dbReference>
<dbReference type="SUPFAM" id="SSF48097">
    <property type="entry name" value="Regulator of G-protein signaling, RGS"/>
    <property type="match status" value="1"/>
</dbReference>
<dbReference type="GeneID" id="117649374"/>
<dbReference type="GO" id="GO:0032436">
    <property type="term" value="P:positive regulation of proteasomal ubiquitin-dependent protein catabolic process"/>
    <property type="evidence" value="ECO:0007669"/>
    <property type="project" value="TreeGrafter"/>
</dbReference>
<evidence type="ECO:0000313" key="11">
    <source>
        <dbReference type="Proteomes" id="UP000515158"/>
    </source>
</evidence>
<feature type="region of interest" description="Disordered" evidence="8">
    <location>
        <begin position="837"/>
        <end position="873"/>
    </location>
</feature>
<evidence type="ECO:0000313" key="13">
    <source>
        <dbReference type="RefSeq" id="XP_034247957.1"/>
    </source>
</evidence>
<evidence type="ECO:0000256" key="7">
    <source>
        <dbReference type="PROSITE-ProRule" id="PRU00069"/>
    </source>
</evidence>
<dbReference type="CTD" id="43565"/>
<dbReference type="PANTHER" id="PTHR46102:SF2">
    <property type="entry name" value="AXIN"/>
    <property type="match status" value="1"/>
</dbReference>
<dbReference type="InterPro" id="IPR001158">
    <property type="entry name" value="DIX"/>
</dbReference>
<dbReference type="Gene3D" id="2.40.240.130">
    <property type="match status" value="1"/>
</dbReference>
<dbReference type="InterPro" id="IPR032101">
    <property type="entry name" value="Axin_TNKS-bd"/>
</dbReference>
<keyword evidence="5" id="KW-0013">ADP-ribosylation</keyword>
<dbReference type="InterPro" id="IPR016137">
    <property type="entry name" value="RGS"/>
</dbReference>
<dbReference type="InterPro" id="IPR043581">
    <property type="entry name" value="Axin-like"/>
</dbReference>
<evidence type="ECO:0000256" key="1">
    <source>
        <dbReference type="ARBA" id="ARBA00004496"/>
    </source>
</evidence>
<dbReference type="Proteomes" id="UP000515158">
    <property type="component" value="Unplaced"/>
</dbReference>
<comment type="subcellular location">
    <subcellularLocation>
        <location evidence="1">Cytoplasm</location>
    </subcellularLocation>
</comment>
<feature type="compositionally biased region" description="Low complexity" evidence="8">
    <location>
        <begin position="232"/>
        <end position="249"/>
    </location>
</feature>
<accession>A0A6P8ZRY7</accession>
<dbReference type="SMART" id="SM00315">
    <property type="entry name" value="RGS"/>
    <property type="match status" value="1"/>
</dbReference>
<dbReference type="SUPFAM" id="SSF54236">
    <property type="entry name" value="Ubiquitin-like"/>
    <property type="match status" value="1"/>
</dbReference>